<sequence>MKKRHTPLLISLTAGFSVVGLVGAIAWGISPLFKTQLDTTWNVKTFDIVNDANAEKEDTEYYKSSYESDEALAEDERNLCANLEAEGAVLLKNENHTLPLAKSTRFSMFSTSSVDPVYGGTGSGQVNISDAITIRKALNTHFNAKCTNTTLFNHYNDTLSKYRRVNAETTGGTIDQYLINEAPWSEVNTPAMQESWKNDYNDVALVFIARSGGEGNDLPMTQCKDGINGDYLHLSQNEMDMLAGLKAYKDNGTFKKIVVLLNGSNMVQLDFLTQDTYGIDAALWIGDPGTTGMEGVASILAGDTNPSGRLSETFLNNTKSSPAAINFGLHAYTNSSAEGMTGEYQTSWTQYNTASGTNECNENYIVYQEGIYIGYKYYETRYEDYVTNSGNAGDYHYYDDVAYPFGYGQSYTTWEYSNLEVKEHGENFDVKVTIKNNGSLAGKNSAEIYVQTPYTDYDKTNGIEKAGVQLAGFTKSGVINPGQSETVNLTIKKRDIASYDANKAKTYILDAGDYYFTVGNGAHEAINNVLSAKGYTPSSTAGKMDAEGNQNNVVKFNLSQLDDKTCSTSEETGYKITNQFDHADLNKYEGTKDDQSITYLTRKDWLGTMPSSYNLLKINAKMWEDGLSADAQTRKAIVEKMIAEHYSDITTMEGMKENNGMSAVMMRESDIEENKEAWDNLVNQASFDEMHKLIANGFHRTNEVPSLGLPATLDENGPQGYTKSLVSGNSGMGYTSEDIMASTRNLELVSNMGKDIGEDCRRAATDKNNPIKTAGLYGPACNLHRTPYCGRNFEYYSEDSLLSSKTVEPEVAAIQKTGIYVFTKHFALNDQESGRYGISTWANEQSIRELYLRAFEGSVLGGGAGVMTSFNRLGVVWSGSDYNLMTNVLRKEWGMKGAAITDCSVFAGYMDIAMGVLAGQDLWDGSGSAGTLVGYENNPAMVHCMHTATKRIIYSISHSIAMNGIASSSKIVAVESWWLTLLKVMTFVGFGIGLVSAGLMVAEFVLIKKE</sequence>
<organism evidence="5 6">
    <name type="scientific">Treponema rectale</name>
    <dbReference type="NCBI Taxonomy" id="744512"/>
    <lineage>
        <taxon>Bacteria</taxon>
        <taxon>Pseudomonadati</taxon>
        <taxon>Spirochaetota</taxon>
        <taxon>Spirochaetia</taxon>
        <taxon>Spirochaetales</taxon>
        <taxon>Treponemataceae</taxon>
        <taxon>Treponema</taxon>
    </lineage>
</organism>
<evidence type="ECO:0000256" key="1">
    <source>
        <dbReference type="ARBA" id="ARBA00005336"/>
    </source>
</evidence>
<reference evidence="5 6" key="1">
    <citation type="submission" date="2018-08" db="EMBL/GenBank/DDBJ databases">
        <title>The first complete genome of Treponema rectale (CHPAT), a commensal spirochete of the bovine rectum.</title>
        <authorList>
            <person name="Staton G.J."/>
            <person name="Clegg S.R."/>
            <person name="Carter S.D."/>
            <person name="Radford A.D."/>
            <person name="Darby A."/>
            <person name="Hall N."/>
            <person name="Birtles R.J."/>
            <person name="Evans N.J."/>
        </authorList>
    </citation>
    <scope>NUCLEOTIDE SEQUENCE [LARGE SCALE GENOMIC DNA]</scope>
    <source>
        <strain evidence="5 6">CHPA</strain>
    </source>
</reference>
<evidence type="ECO:0000259" key="4">
    <source>
        <dbReference type="SMART" id="SM01217"/>
    </source>
</evidence>
<dbReference type="SUPFAM" id="SSF52279">
    <property type="entry name" value="Beta-D-glucan exohydrolase, C-terminal domain"/>
    <property type="match status" value="1"/>
</dbReference>
<dbReference type="InterPro" id="IPR050288">
    <property type="entry name" value="Cellulose_deg_GH3"/>
</dbReference>
<dbReference type="SUPFAM" id="SSF51445">
    <property type="entry name" value="(Trans)glycosidases"/>
    <property type="match status" value="1"/>
</dbReference>
<dbReference type="PANTHER" id="PTHR42715:SF10">
    <property type="entry name" value="BETA-GLUCOSIDASE"/>
    <property type="match status" value="1"/>
</dbReference>
<dbReference type="InterPro" id="IPR036962">
    <property type="entry name" value="Glyco_hydro_3_N_sf"/>
</dbReference>
<dbReference type="InterPro" id="IPR026891">
    <property type="entry name" value="Fn3-like"/>
</dbReference>
<evidence type="ECO:0000313" key="6">
    <source>
        <dbReference type="Proteomes" id="UP000593591"/>
    </source>
</evidence>
<feature type="domain" description="Fibronectin type III-like" evidence="4">
    <location>
        <begin position="444"/>
        <end position="522"/>
    </location>
</feature>
<dbReference type="KEGG" id="trc:DYE49_03240"/>
<dbReference type="GO" id="GO:0005975">
    <property type="term" value="P:carbohydrate metabolic process"/>
    <property type="evidence" value="ECO:0007669"/>
    <property type="project" value="InterPro"/>
</dbReference>
<dbReference type="Pfam" id="PF01915">
    <property type="entry name" value="Glyco_hydro_3_C"/>
    <property type="match status" value="1"/>
</dbReference>
<dbReference type="PANTHER" id="PTHR42715">
    <property type="entry name" value="BETA-GLUCOSIDASE"/>
    <property type="match status" value="1"/>
</dbReference>
<dbReference type="InterPro" id="IPR017853">
    <property type="entry name" value="GH"/>
</dbReference>
<dbReference type="InterPro" id="IPR036881">
    <property type="entry name" value="Glyco_hydro_3_C_sf"/>
</dbReference>
<dbReference type="InterPro" id="IPR001764">
    <property type="entry name" value="Glyco_hydro_3_N"/>
</dbReference>
<dbReference type="GO" id="GO:0004553">
    <property type="term" value="F:hydrolase activity, hydrolyzing O-glycosyl compounds"/>
    <property type="evidence" value="ECO:0007669"/>
    <property type="project" value="InterPro"/>
</dbReference>
<keyword evidence="3" id="KW-1133">Transmembrane helix</keyword>
<dbReference type="EMBL" id="CP031517">
    <property type="protein sequence ID" value="QOS39524.1"/>
    <property type="molecule type" value="Genomic_DNA"/>
</dbReference>
<dbReference type="Gene3D" id="3.40.50.1700">
    <property type="entry name" value="Glycoside hydrolase family 3 C-terminal domain"/>
    <property type="match status" value="1"/>
</dbReference>
<evidence type="ECO:0000313" key="5">
    <source>
        <dbReference type="EMBL" id="QOS39524.1"/>
    </source>
</evidence>
<dbReference type="Pfam" id="PF14310">
    <property type="entry name" value="Fn3-like"/>
    <property type="match status" value="1"/>
</dbReference>
<accession>A0A7M1XIT4</accession>
<dbReference type="Proteomes" id="UP000593591">
    <property type="component" value="Chromosome"/>
</dbReference>
<dbReference type="Gene3D" id="2.60.40.10">
    <property type="entry name" value="Immunoglobulins"/>
    <property type="match status" value="1"/>
</dbReference>
<proteinExistence type="inferred from homology"/>
<keyword evidence="3" id="KW-0472">Membrane</keyword>
<comment type="similarity">
    <text evidence="1">Belongs to the glycosyl hydrolase 3 family.</text>
</comment>
<dbReference type="AlphaFoldDB" id="A0A7M1XIT4"/>
<feature type="transmembrane region" description="Helical" evidence="3">
    <location>
        <begin position="977"/>
        <end position="1007"/>
    </location>
</feature>
<dbReference type="InterPro" id="IPR013783">
    <property type="entry name" value="Ig-like_fold"/>
</dbReference>
<dbReference type="PRINTS" id="PR00133">
    <property type="entry name" value="GLHYDRLASE3"/>
</dbReference>
<evidence type="ECO:0000256" key="2">
    <source>
        <dbReference type="ARBA" id="ARBA00022801"/>
    </source>
</evidence>
<protein>
    <recommendedName>
        <fullName evidence="4">Fibronectin type III-like domain-containing protein</fullName>
    </recommendedName>
</protein>
<evidence type="ECO:0000256" key="3">
    <source>
        <dbReference type="SAM" id="Phobius"/>
    </source>
</evidence>
<gene>
    <name evidence="5" type="ORF">DYE49_03240</name>
</gene>
<dbReference type="InterPro" id="IPR002772">
    <property type="entry name" value="Glyco_hydro_3_C"/>
</dbReference>
<dbReference type="Pfam" id="PF00933">
    <property type="entry name" value="Glyco_hydro_3"/>
    <property type="match status" value="1"/>
</dbReference>
<keyword evidence="3" id="KW-0812">Transmembrane</keyword>
<keyword evidence="2" id="KW-0378">Hydrolase</keyword>
<dbReference type="Gene3D" id="3.20.20.300">
    <property type="entry name" value="Glycoside hydrolase, family 3, N-terminal domain"/>
    <property type="match status" value="1"/>
</dbReference>
<dbReference type="SMART" id="SM01217">
    <property type="entry name" value="Fn3_like"/>
    <property type="match status" value="1"/>
</dbReference>
<name>A0A7M1XIT4_9SPIR</name>